<dbReference type="OrthoDB" id="48988at2759"/>
<dbReference type="InterPro" id="IPR036812">
    <property type="entry name" value="NAD(P)_OxRdtase_dom_sf"/>
</dbReference>
<reference evidence="2" key="1">
    <citation type="journal article" date="2020" name="Fungal Divers.">
        <title>Resolving the Mortierellaceae phylogeny through synthesis of multi-gene phylogenetics and phylogenomics.</title>
        <authorList>
            <person name="Vandepol N."/>
            <person name="Liber J."/>
            <person name="Desiro A."/>
            <person name="Na H."/>
            <person name="Kennedy M."/>
            <person name="Barry K."/>
            <person name="Grigoriev I.V."/>
            <person name="Miller A.N."/>
            <person name="O'Donnell K."/>
            <person name="Stajich J.E."/>
            <person name="Bonito G."/>
        </authorList>
    </citation>
    <scope>NUCLEOTIDE SEQUENCE</scope>
    <source>
        <strain evidence="2">NVP60</strain>
    </source>
</reference>
<accession>A0A9P6UTY9</accession>
<dbReference type="SUPFAM" id="SSF51430">
    <property type="entry name" value="NAD(P)-linked oxidoreductase"/>
    <property type="match status" value="1"/>
</dbReference>
<dbReference type="Pfam" id="PF00248">
    <property type="entry name" value="Aldo_ket_red"/>
    <property type="match status" value="1"/>
</dbReference>
<evidence type="ECO:0000313" key="2">
    <source>
        <dbReference type="EMBL" id="KAG0319603.1"/>
    </source>
</evidence>
<dbReference type="Proteomes" id="UP000823405">
    <property type="component" value="Unassembled WGS sequence"/>
</dbReference>
<sequence length="125" mass="14456">MTSPTSRAISRLGIGSYRLALGVPEHERILYRALERQKDPRLNINLIDTSSNYSNGRSEQLIGKVLSNPRHNTLRRDEVVIATKFGYIQNENMRLLSEGVFQRVPPEEIVEYSRECFHSIHPEFM</sequence>
<dbReference type="InterPro" id="IPR023210">
    <property type="entry name" value="NADP_OxRdtase_dom"/>
</dbReference>
<gene>
    <name evidence="2" type="ORF">BGZ97_001798</name>
</gene>
<feature type="domain" description="NADP-dependent oxidoreductase" evidence="1">
    <location>
        <begin position="41"/>
        <end position="92"/>
    </location>
</feature>
<comment type="caution">
    <text evidence="2">The sequence shown here is derived from an EMBL/GenBank/DDBJ whole genome shotgun (WGS) entry which is preliminary data.</text>
</comment>
<protein>
    <recommendedName>
        <fullName evidence="1">NADP-dependent oxidoreductase domain-containing protein</fullName>
    </recommendedName>
</protein>
<name>A0A9P6UTY9_9FUNG</name>
<feature type="non-terminal residue" evidence="2">
    <location>
        <position position="1"/>
    </location>
</feature>
<dbReference type="Gene3D" id="3.20.20.100">
    <property type="entry name" value="NADP-dependent oxidoreductase domain"/>
    <property type="match status" value="1"/>
</dbReference>
<proteinExistence type="predicted"/>
<keyword evidence="3" id="KW-1185">Reference proteome</keyword>
<dbReference type="AlphaFoldDB" id="A0A9P6UTY9"/>
<evidence type="ECO:0000313" key="3">
    <source>
        <dbReference type="Proteomes" id="UP000823405"/>
    </source>
</evidence>
<evidence type="ECO:0000259" key="1">
    <source>
        <dbReference type="Pfam" id="PF00248"/>
    </source>
</evidence>
<organism evidence="2 3">
    <name type="scientific">Linnemannia gamsii</name>
    <dbReference type="NCBI Taxonomy" id="64522"/>
    <lineage>
        <taxon>Eukaryota</taxon>
        <taxon>Fungi</taxon>
        <taxon>Fungi incertae sedis</taxon>
        <taxon>Mucoromycota</taxon>
        <taxon>Mortierellomycotina</taxon>
        <taxon>Mortierellomycetes</taxon>
        <taxon>Mortierellales</taxon>
        <taxon>Mortierellaceae</taxon>
        <taxon>Linnemannia</taxon>
    </lineage>
</organism>
<dbReference type="EMBL" id="JAAAIN010000138">
    <property type="protein sequence ID" value="KAG0319603.1"/>
    <property type="molecule type" value="Genomic_DNA"/>
</dbReference>